<evidence type="ECO:0000313" key="7">
    <source>
        <dbReference type="Proteomes" id="UP000230066"/>
    </source>
</evidence>
<evidence type="ECO:0000256" key="2">
    <source>
        <dbReference type="ARBA" id="ARBA00022737"/>
    </source>
</evidence>
<dbReference type="Gene3D" id="3.10.20.90">
    <property type="entry name" value="Phosphatidylinositol 3-kinase Catalytic Subunit, Chain A, domain 1"/>
    <property type="match status" value="1"/>
</dbReference>
<dbReference type="SMART" id="SM00295">
    <property type="entry name" value="B41"/>
    <property type="match status" value="1"/>
</dbReference>
<keyword evidence="2" id="KW-0677">Repeat</keyword>
<gene>
    <name evidence="6" type="ORF">D915_003084</name>
</gene>
<dbReference type="PROSITE" id="PS50057">
    <property type="entry name" value="FERM_3"/>
    <property type="match status" value="1"/>
</dbReference>
<dbReference type="InterPro" id="IPR014352">
    <property type="entry name" value="FERM/acyl-CoA-bd_prot_sf"/>
</dbReference>
<name>A0A4E0S178_FASHE</name>
<evidence type="ECO:0000256" key="4">
    <source>
        <dbReference type="SAM" id="MobiDB-lite"/>
    </source>
</evidence>
<comment type="caution">
    <text evidence="6">The sequence shown here is derived from an EMBL/GenBank/DDBJ whole genome shotgun (WGS) entry which is preliminary data.</text>
</comment>
<reference evidence="6" key="1">
    <citation type="submission" date="2019-03" db="EMBL/GenBank/DDBJ databases">
        <title>Improved annotation for the trematode Fasciola hepatica.</title>
        <authorList>
            <person name="Choi Y.-J."/>
            <person name="Martin J."/>
            <person name="Mitreva M."/>
        </authorList>
    </citation>
    <scope>NUCLEOTIDE SEQUENCE [LARGE SCALE GENOMIC DNA]</scope>
</reference>
<dbReference type="SUPFAM" id="SSF54236">
    <property type="entry name" value="Ubiquitin-like"/>
    <property type="match status" value="1"/>
</dbReference>
<feature type="compositionally biased region" description="Low complexity" evidence="4">
    <location>
        <begin position="2386"/>
        <end position="2403"/>
    </location>
</feature>
<sequence>MEVQCIGKGLRTMQIRVLHLDDSVHTFNLSVHATGLELFASMIERLHLLEADYFDLEFVNDDGLRCWLDHDKPIFRQLNPGKDLIFRFSVKFYTPHPNLLEEEFTRYLFALQIKRDLVSGTLLCSENTAALLASYIVQAEIGDFIEEEYRSVDYLRPMKLLHEATDVRLRRIMEFHKAHIGLSPTEADFALLDTARKVEFYGVRLHFARDNDGLGLNLAVTHLGVLVFQNLIRINTLSWAKIRKLSFKRRRFLIKLHAEHYDSIEFIFDSRDECKLFWKNCIGHHTFFRCPILQHDPQKRDSVTGAGSSFRYTGRTQQELAEYVKRHAEYRTAFQRPSTARRVNPNVLTGSNYPSRRLTSASMQLRSSSADRRGFLLKNMGTGLSSSTLGQQPALKRAQSMASGALGRDEGTEATSRADGQAVMKTSGYATMAGSAGSAQSAEAKASETQSRDWSEELQQQIQQQQQQPHQYHQPDESPEDDSHWAVEFHRRMTGDWIGNGVLLDSTSEPGRRTKSATGSPRSSAAASLTKLNTQLDEFLHSHSCSTEPTVRKLTTTATVESSNFDDNGGPIYSQPTEESPRRIPSESSTQYTLVTVEPTAAAHAIQEQIDFGPEITYQDLVDSIRLDMHTTAFPGTPTVTYSSASLALTSTDPLNQVNMYEHNRNQQGLMIAQPDVISQTDGIHAQAVDPGTHETGDSTSPSEPRGTDTNLTTFLTDTATPLRLDQSGKGTDYSVAAALLGSPIAQSRLNRDSIPNMLGQFEFRAQDGLFILPTVTQFGLEINMDRQESSSRPVDTTRQTLLTGIQTSITNGTTVYTVPTDSVMDTVMHWYTRPDPTSATVTLAGTDTAAFGTVGTLTDQTVDLTAICPRTSVIESTSTGDAVTYGLDGGFAQSTFKALASRTTTATFPVDMDSKITVSTSGSSRTTDLVGLVSESYISSVTSTAISTAIAAALTATPIVSSQIAQTPPIHTTEALPTATSADQWSSSSSDSTTGVILRPDLASSLSRITQHSTGCPHATPIQTRHQSSQILSNPTTVTSLETTMHTKSFSTNLSSNMNNSPLPSVLPINTLPARPSHRGKQPVHAHTCSRAHNLSQSIPCTVHLSGMGDCGLNDSNMAHSSGLESSAKLAQAPARSGAERRRPKEPAEPDSRHIHRGMEVIQQKRTDHIPGDMALMNGVNAAADMLEEVPYVVMRRPRSVDVKQYQLHLQRQQQQAAALAAAAAGYSLHAGGPHHAPIFPGAELGYPYASRVPMQPQMAYAPMLPSSAAYPNEGSSYARERTGGTRKSGRRPVAVGPGVTGPGGPPLTAVPAMPPYPEAYYHGMRHGMMAMPFEAEGYAPFPPGAYTERTKCKAKRKHSKSRTESERLAESSGQKPRGTKSSSSHIGAGLMSPPLATMGPNRHPGQPQEHHHVHCAHRQSGIIGEAASILPAGQPRLIAHSRRHIHKHPDSGSRQTPANSSVPGTNMPSASASASSTAAAAAARSRRSAQTTTSRTTKPDAVGDRGRKGTVEQEDVREMDMPYPVSELLFSPSRGLQPDDIRIDLDRALRDFISNLILCKTLVKSFDNQDTRETIEKLREELRSAGFQVKDSPHRKPTIGPPHAPEAGRYKTSQTTAKGVSTKKISAKPSPKTISTQMMPSSSQPEAVTERLKHSAPEPSVSDKSELVGSAEHWAYAELDASFGVPPQNPVYLDSDSDSLDVVASQPKAKYKQTTTDMPTSTITTTTTVAASAIPLTSCATPGSAPVVDSISIINVAEPKLKQTETANLSSDLVSSEGPVGDVLTSSVDRADELLNYAPSPRSHSPSLPLSFPLSEFDGSEASIVSSEAESIGSGASYYSNHSSECDHFHSGSGSSHGPRPHSEKSHHAGSRHSYSHRSITSSHHSQRNRHHRVADSGHHHRSHRNDSWSRTSSSGASISGDQYSDYSNSEDSFDFGSSPGNESQIGPVDETPEGMLNQLKQQERKLRNELAKHRALTNQLREAQKRTQKLLLKEQLVVDDSSKRTIDRVSVPNEMVTERDRPIEEDEVASADVSKAEMAHQRRTSRRGQKVDGRKEKEQQKKESPSTSRSSDRIQSISKSPYGRQKNTTFNNEEDQHRPVSGNCDRIFGRTVPSSPQLRLVWTRGNKLPGSIELHQYFWFQFDSPRTPKQGDTKMDESCEAEATVVQETGDRRKIDEITIDESDTLVIVNTAALSRADEEQTREQAGRSIEVIECELTKSTDKNNTALETVHEVSLLAETSHLIPTRKPWDDRDEDEEQTEVFSTAKDDAQKSPLFPAREVPVPPSTPPPLPYCIGDVSADVAGSGVGTAEEKRGTQSSHRSSFNRLTDFPDESTGENVDDDAEYNGTRILRILSGGLSRLTDSEDGVGTAAEKVTKARPHQGSTSTVLLTNGSTTTSGGDETHTSEDASVDTVKPAGASRDPSPASSSTTSASEGSEDIEPFPSPPPEIALMDPYQRCSSSPPSHSHLVISAGLDEVIEEEAGTSEMESETAAVAAAIAFLDAATTDSNDEYGKKEEHKDKKDKGKEEEQEEQEEEEEEDEETSNATVIARDTTEPHCMEEINITDGSDDTTRPNSLPELNEYADESEDEKTPTEIERPVENLIPQTEAEQLDDQASAVSKDEVQEEASIEELSGEETEAGCTVEVKYECAQSSEATLFETAAEEQEKFHTQQEDECVHLDDPPQEDGEDMPTEEDKPPNECHLGEDPQETVEQSEEKEEVVLTYLTDDVPGKVQKTSDMNQSSQETTVQDTNDAVPAEDQTENVLPSDLSTVVDELNQTAMDDDHITAEEPTRSEPTIEENVAIESTK</sequence>
<feature type="compositionally biased region" description="Basic and acidic residues" evidence="4">
    <location>
        <begin position="2787"/>
        <end position="2798"/>
    </location>
</feature>
<dbReference type="InterPro" id="IPR051835">
    <property type="entry name" value="RAC1-GEF"/>
</dbReference>
<dbReference type="CDD" id="cd14473">
    <property type="entry name" value="FERM_B-lobe"/>
    <property type="match status" value="1"/>
</dbReference>
<dbReference type="Proteomes" id="UP000230066">
    <property type="component" value="Unassembled WGS sequence"/>
</dbReference>
<dbReference type="InterPro" id="IPR019749">
    <property type="entry name" value="Band_41_domain"/>
</dbReference>
<keyword evidence="3" id="KW-0175">Coiled coil</keyword>
<feature type="compositionally biased region" description="Polar residues" evidence="4">
    <location>
        <begin position="382"/>
        <end position="391"/>
    </location>
</feature>
<feature type="region of interest" description="Disordered" evidence="4">
    <location>
        <begin position="1273"/>
        <end position="1308"/>
    </location>
</feature>
<feature type="compositionally biased region" description="Basic and acidic residues" evidence="4">
    <location>
        <begin position="1499"/>
        <end position="1522"/>
    </location>
</feature>
<feature type="compositionally biased region" description="Polar residues" evidence="4">
    <location>
        <begin position="2319"/>
        <end position="2329"/>
    </location>
</feature>
<feature type="compositionally biased region" description="Basic and acidic residues" evidence="4">
    <location>
        <begin position="2515"/>
        <end position="2531"/>
    </location>
</feature>
<feature type="compositionally biased region" description="Polar residues" evidence="4">
    <location>
        <begin position="1634"/>
        <end position="1648"/>
    </location>
</feature>
<feature type="region of interest" description="Disordered" evidence="4">
    <location>
        <begin position="2787"/>
        <end position="2813"/>
    </location>
</feature>
<feature type="compositionally biased region" description="Polar residues" evidence="4">
    <location>
        <begin position="1022"/>
        <end position="1032"/>
    </location>
</feature>
<evidence type="ECO:0000259" key="5">
    <source>
        <dbReference type="PROSITE" id="PS50057"/>
    </source>
</evidence>
<feature type="region of interest" description="Disordered" evidence="4">
    <location>
        <begin position="1591"/>
        <end position="1667"/>
    </location>
</feature>
<feature type="region of interest" description="Disordered" evidence="4">
    <location>
        <begin position="2249"/>
        <end position="2270"/>
    </location>
</feature>
<feature type="region of interest" description="Disordered" evidence="4">
    <location>
        <begin position="2308"/>
        <end position="2346"/>
    </location>
</feature>
<dbReference type="CDD" id="cd17098">
    <property type="entry name" value="FERM_F1_FARP1_like"/>
    <property type="match status" value="1"/>
</dbReference>
<dbReference type="InterPro" id="IPR035963">
    <property type="entry name" value="FERM_2"/>
</dbReference>
<feature type="region of interest" description="Disordered" evidence="4">
    <location>
        <begin position="382"/>
        <end position="422"/>
    </location>
</feature>
<proteinExistence type="predicted"/>
<feature type="compositionally biased region" description="Acidic residues" evidence="4">
    <location>
        <begin position="2711"/>
        <end position="2723"/>
    </location>
</feature>
<dbReference type="InterPro" id="IPR014847">
    <property type="entry name" value="FA"/>
</dbReference>
<feature type="compositionally biased region" description="Low complexity" evidence="4">
    <location>
        <begin position="2420"/>
        <end position="2438"/>
    </location>
</feature>
<accession>A0A4E0S178</accession>
<feature type="region of interest" description="Disordered" evidence="4">
    <location>
        <begin position="1012"/>
        <end position="1032"/>
    </location>
</feature>
<feature type="compositionally biased region" description="Low complexity" evidence="4">
    <location>
        <begin position="459"/>
        <end position="472"/>
    </location>
</feature>
<feature type="region of interest" description="Disordered" evidence="4">
    <location>
        <begin position="688"/>
        <end position="713"/>
    </location>
</feature>
<dbReference type="InterPro" id="IPR018979">
    <property type="entry name" value="FERM_N"/>
</dbReference>
<feature type="compositionally biased region" description="Basic and acidic residues" evidence="4">
    <location>
        <begin position="2594"/>
        <end position="2604"/>
    </location>
</feature>
<dbReference type="PRINTS" id="PR00935">
    <property type="entry name" value="BAND41"/>
</dbReference>
<evidence type="ECO:0000256" key="3">
    <source>
        <dbReference type="SAM" id="Coils"/>
    </source>
</evidence>
<feature type="region of interest" description="Disordered" evidence="4">
    <location>
        <begin position="499"/>
        <end position="527"/>
    </location>
</feature>
<dbReference type="InterPro" id="IPR000798">
    <property type="entry name" value="Ez/rad/moesin-like"/>
</dbReference>
<dbReference type="InterPro" id="IPR000299">
    <property type="entry name" value="FERM_domain"/>
</dbReference>
<dbReference type="SMART" id="SM01196">
    <property type="entry name" value="FERM_C"/>
    <property type="match status" value="1"/>
</dbReference>
<feature type="compositionally biased region" description="Basic and acidic residues" evidence="4">
    <location>
        <begin position="2698"/>
        <end position="2710"/>
    </location>
</feature>
<feature type="compositionally biased region" description="Polar residues" evidence="4">
    <location>
        <begin position="2068"/>
        <end position="2094"/>
    </location>
</feature>
<dbReference type="InterPro" id="IPR019748">
    <property type="entry name" value="FERM_central"/>
</dbReference>
<feature type="compositionally biased region" description="Low complexity" evidence="4">
    <location>
        <begin position="1911"/>
        <end position="1927"/>
    </location>
</feature>
<feature type="region of interest" description="Disordered" evidence="4">
    <location>
        <begin position="2012"/>
        <end position="2113"/>
    </location>
</feature>
<dbReference type="FunFam" id="2.30.29.30:FF:000002">
    <property type="entry name" value="Band 4.1-like protein 5 isoform 1"/>
    <property type="match status" value="1"/>
</dbReference>
<feature type="region of interest" description="Disordered" evidence="4">
    <location>
        <begin position="2363"/>
        <end position="2476"/>
    </location>
</feature>
<feature type="compositionally biased region" description="Basic and acidic residues" evidence="4">
    <location>
        <begin position="2052"/>
        <end position="2067"/>
    </location>
</feature>
<dbReference type="PANTHER" id="PTHR45858">
    <property type="entry name" value="FERM DOMAIN CONTAINING PROTEIN"/>
    <property type="match status" value="1"/>
</dbReference>
<dbReference type="InterPro" id="IPR018980">
    <property type="entry name" value="FERM_PH-like_C"/>
</dbReference>
<dbReference type="PRINTS" id="PR00661">
    <property type="entry name" value="ERMFAMILY"/>
</dbReference>
<feature type="region of interest" description="Disordered" evidence="4">
    <location>
        <begin position="1848"/>
        <end position="1955"/>
    </location>
</feature>
<dbReference type="Gene3D" id="1.20.80.10">
    <property type="match status" value="1"/>
</dbReference>
<feature type="compositionally biased region" description="Basic residues" evidence="4">
    <location>
        <begin position="1887"/>
        <end position="1906"/>
    </location>
</feature>
<dbReference type="Pfam" id="PF09380">
    <property type="entry name" value="FERM_C"/>
    <property type="match status" value="1"/>
</dbReference>
<keyword evidence="7" id="KW-1185">Reference proteome</keyword>
<evidence type="ECO:0000256" key="1">
    <source>
        <dbReference type="ARBA" id="ARBA00022658"/>
    </source>
</evidence>
<dbReference type="Pfam" id="PF00373">
    <property type="entry name" value="FERM_M"/>
    <property type="match status" value="1"/>
</dbReference>
<feature type="region of interest" description="Disordered" evidence="4">
    <location>
        <begin position="335"/>
        <end position="369"/>
    </location>
</feature>
<feature type="region of interest" description="Disordered" evidence="4">
    <location>
        <begin position="1351"/>
        <end position="1418"/>
    </location>
</feature>
<feature type="compositionally biased region" description="Low complexity" evidence="4">
    <location>
        <begin position="1471"/>
        <end position="1498"/>
    </location>
</feature>
<dbReference type="PANTHER" id="PTHR45858:SF5">
    <property type="entry name" value="MOESIN_EZRIN_RADIXIN HOMOLOG 1"/>
    <property type="match status" value="1"/>
</dbReference>
<feature type="region of interest" description="Disordered" evidence="4">
    <location>
        <begin position="1446"/>
        <end position="1522"/>
    </location>
</feature>
<feature type="compositionally biased region" description="Polar residues" evidence="4">
    <location>
        <begin position="2739"/>
        <end position="2757"/>
    </location>
</feature>
<feature type="compositionally biased region" description="Polar residues" evidence="4">
    <location>
        <begin position="1373"/>
        <end position="1387"/>
    </location>
</feature>
<evidence type="ECO:0000313" key="6">
    <source>
        <dbReference type="EMBL" id="THD26202.1"/>
    </source>
</evidence>
<dbReference type="GO" id="GO:0005085">
    <property type="term" value="F:guanyl-nucleotide exchange factor activity"/>
    <property type="evidence" value="ECO:0007669"/>
    <property type="project" value="UniProtKB-KW"/>
</dbReference>
<feature type="compositionally biased region" description="Acidic residues" evidence="4">
    <location>
        <begin position="2628"/>
        <end position="2643"/>
    </location>
</feature>
<feature type="compositionally biased region" description="Basic and acidic residues" evidence="4">
    <location>
        <begin position="2669"/>
        <end position="2686"/>
    </location>
</feature>
<feature type="compositionally biased region" description="Basic and acidic residues" evidence="4">
    <location>
        <begin position="1650"/>
        <end position="1667"/>
    </location>
</feature>
<feature type="compositionally biased region" description="Polar residues" evidence="4">
    <location>
        <begin position="346"/>
        <end position="368"/>
    </location>
</feature>
<feature type="coiled-coil region" evidence="3">
    <location>
        <begin position="1959"/>
        <end position="1996"/>
    </location>
</feature>
<feature type="compositionally biased region" description="Low complexity" evidence="4">
    <location>
        <begin position="434"/>
        <end position="449"/>
    </location>
</feature>
<feature type="compositionally biased region" description="Polar residues" evidence="4">
    <location>
        <begin position="1454"/>
        <end position="1470"/>
    </location>
</feature>
<dbReference type="GO" id="GO:0008092">
    <property type="term" value="F:cytoskeletal protein binding"/>
    <property type="evidence" value="ECO:0007669"/>
    <property type="project" value="InterPro"/>
</dbReference>
<dbReference type="SUPFAM" id="SSF50729">
    <property type="entry name" value="PH domain-like"/>
    <property type="match status" value="1"/>
</dbReference>
<keyword evidence="1" id="KW-0344">Guanine-nucleotide releasing factor</keyword>
<feature type="region of interest" description="Disordered" evidence="4">
    <location>
        <begin position="560"/>
        <end position="587"/>
    </location>
</feature>
<dbReference type="FunFam" id="1.20.80.10:FF:000005">
    <property type="entry name" value="FERM, RhoGEF and pleckstrin domain-containing protein 1"/>
    <property type="match status" value="1"/>
</dbReference>
<feature type="domain" description="FERM" evidence="5">
    <location>
        <begin position="13"/>
        <end position="292"/>
    </location>
</feature>
<feature type="region of interest" description="Disordered" evidence="4">
    <location>
        <begin position="2508"/>
        <end position="2646"/>
    </location>
</feature>
<feature type="compositionally biased region" description="Acidic residues" evidence="4">
    <location>
        <begin position="2687"/>
        <end position="2697"/>
    </location>
</feature>
<dbReference type="InterPro" id="IPR029071">
    <property type="entry name" value="Ubiquitin-like_domsf"/>
</dbReference>
<dbReference type="CDD" id="cd13193">
    <property type="entry name" value="FERM_C_FARP1-like"/>
    <property type="match status" value="1"/>
</dbReference>
<feature type="compositionally biased region" description="Acidic residues" evidence="4">
    <location>
        <begin position="2532"/>
        <end position="2547"/>
    </location>
</feature>
<organism evidence="6 7">
    <name type="scientific">Fasciola hepatica</name>
    <name type="common">Liver fluke</name>
    <dbReference type="NCBI Taxonomy" id="6192"/>
    <lineage>
        <taxon>Eukaryota</taxon>
        <taxon>Metazoa</taxon>
        <taxon>Spiralia</taxon>
        <taxon>Lophotrochozoa</taxon>
        <taxon>Platyhelminthes</taxon>
        <taxon>Trematoda</taxon>
        <taxon>Digenea</taxon>
        <taxon>Plagiorchiida</taxon>
        <taxon>Echinostomata</taxon>
        <taxon>Echinostomatoidea</taxon>
        <taxon>Fasciolidae</taxon>
        <taxon>Fasciola</taxon>
    </lineage>
</organism>
<feature type="compositionally biased region" description="Basic and acidic residues" evidence="4">
    <location>
        <begin position="473"/>
        <end position="483"/>
    </location>
</feature>
<feature type="compositionally biased region" description="Basic and acidic residues" evidence="4">
    <location>
        <begin position="1139"/>
        <end position="1159"/>
    </location>
</feature>
<feature type="region of interest" description="Disordered" evidence="4">
    <location>
        <begin position="1121"/>
        <end position="1159"/>
    </location>
</feature>
<feature type="compositionally biased region" description="Polar residues" evidence="4">
    <location>
        <begin position="516"/>
        <end position="527"/>
    </location>
</feature>
<dbReference type="InterPro" id="IPR041788">
    <property type="entry name" value="FARP1/FARP2/FRMD7_FERM_C"/>
</dbReference>
<dbReference type="InterPro" id="IPR011993">
    <property type="entry name" value="PH-like_dom_sf"/>
</dbReference>
<dbReference type="SMART" id="SM01195">
    <property type="entry name" value="FA"/>
    <property type="match status" value="1"/>
</dbReference>
<feature type="compositionally biased region" description="Acidic residues" evidence="4">
    <location>
        <begin position="2333"/>
        <end position="2346"/>
    </location>
</feature>
<dbReference type="Gene3D" id="2.30.29.30">
    <property type="entry name" value="Pleckstrin-homology domain (PH domain)/Phosphotyrosine-binding domain (PTB)"/>
    <property type="match status" value="1"/>
</dbReference>
<dbReference type="Pfam" id="PF09379">
    <property type="entry name" value="FERM_N"/>
    <property type="match status" value="1"/>
</dbReference>
<feature type="region of interest" description="Disordered" evidence="4">
    <location>
        <begin position="434"/>
        <end position="483"/>
    </location>
</feature>
<protein>
    <submittedName>
        <fullName evidence="6">FERM RhoGEF and pleckstrin domain-containing protein 2</fullName>
    </submittedName>
</protein>
<dbReference type="EMBL" id="JXXN02000826">
    <property type="protein sequence ID" value="THD26202.1"/>
    <property type="molecule type" value="Genomic_DNA"/>
</dbReference>
<dbReference type="SUPFAM" id="SSF47031">
    <property type="entry name" value="Second domain of FERM"/>
    <property type="match status" value="1"/>
</dbReference>
<feature type="region of interest" description="Disordered" evidence="4">
    <location>
        <begin position="2662"/>
        <end position="2770"/>
    </location>
</feature>